<accession>A0A7W1WRN5</accession>
<evidence type="ECO:0000313" key="3">
    <source>
        <dbReference type="EMBL" id="MBA4494621.1"/>
    </source>
</evidence>
<feature type="region of interest" description="Disordered" evidence="1">
    <location>
        <begin position="35"/>
        <end position="54"/>
    </location>
</feature>
<evidence type="ECO:0000313" key="4">
    <source>
        <dbReference type="Proteomes" id="UP000535491"/>
    </source>
</evidence>
<dbReference type="PROSITE" id="PS51257">
    <property type="entry name" value="PROKAR_LIPOPROTEIN"/>
    <property type="match status" value="1"/>
</dbReference>
<protein>
    <recommendedName>
        <fullName evidence="5">Lipoprotein</fullName>
    </recommendedName>
</protein>
<feature type="compositionally biased region" description="Basic and acidic residues" evidence="1">
    <location>
        <begin position="36"/>
        <end position="54"/>
    </location>
</feature>
<organism evidence="3 4">
    <name type="scientific">Paenactinomyces guangxiensis</name>
    <dbReference type="NCBI Taxonomy" id="1490290"/>
    <lineage>
        <taxon>Bacteria</taxon>
        <taxon>Bacillati</taxon>
        <taxon>Bacillota</taxon>
        <taxon>Bacilli</taxon>
        <taxon>Bacillales</taxon>
        <taxon>Thermoactinomycetaceae</taxon>
        <taxon>Paenactinomyces</taxon>
    </lineage>
</organism>
<dbReference type="EMBL" id="JACEIQ010000008">
    <property type="protein sequence ID" value="MBA4494621.1"/>
    <property type="molecule type" value="Genomic_DNA"/>
</dbReference>
<dbReference type="Proteomes" id="UP000535491">
    <property type="component" value="Unassembled WGS sequence"/>
</dbReference>
<feature type="chain" id="PRO_5038591511" description="Lipoprotein" evidence="2">
    <location>
        <begin position="23"/>
        <end position="132"/>
    </location>
</feature>
<name>A0A7W1WRN5_9BACL</name>
<evidence type="ECO:0000256" key="2">
    <source>
        <dbReference type="SAM" id="SignalP"/>
    </source>
</evidence>
<evidence type="ECO:0008006" key="5">
    <source>
        <dbReference type="Google" id="ProtNLM"/>
    </source>
</evidence>
<keyword evidence="2" id="KW-0732">Signal</keyword>
<proteinExistence type="predicted"/>
<feature type="signal peptide" evidence="2">
    <location>
        <begin position="1"/>
        <end position="22"/>
    </location>
</feature>
<dbReference type="RefSeq" id="WP_181751858.1">
    <property type="nucleotide sequence ID" value="NZ_JACEIQ010000008.1"/>
</dbReference>
<keyword evidence="4" id="KW-1185">Reference proteome</keyword>
<dbReference type="AlphaFoldDB" id="A0A7W1WRN5"/>
<comment type="caution">
    <text evidence="3">The sequence shown here is derived from an EMBL/GenBank/DDBJ whole genome shotgun (WGS) entry which is preliminary data.</text>
</comment>
<gene>
    <name evidence="3" type="ORF">H1191_09915</name>
</gene>
<sequence>MKKSIFSIIFISVSLICTFAITGCRKAPKVNPNFGDYEKNKQTDKKPDNNQKYDHLEERQSNLYPSLNHRSTANAIFAIQTFTLRTTPIPSKAQKTTKYCFFAIFCAKSKIFMKRRHLEKRHEETGQQIYVQ</sequence>
<reference evidence="3 4" key="1">
    <citation type="submission" date="2020-07" db="EMBL/GenBank/DDBJ databases">
        <authorList>
            <person name="Feng H."/>
        </authorList>
    </citation>
    <scope>NUCLEOTIDE SEQUENCE [LARGE SCALE GENOMIC DNA]</scope>
    <source>
        <strain evidence="4">s-10</strain>
    </source>
</reference>
<evidence type="ECO:0000256" key="1">
    <source>
        <dbReference type="SAM" id="MobiDB-lite"/>
    </source>
</evidence>